<feature type="compositionally biased region" description="Polar residues" evidence="1">
    <location>
        <begin position="740"/>
        <end position="759"/>
    </location>
</feature>
<feature type="compositionally biased region" description="Basic residues" evidence="1">
    <location>
        <begin position="551"/>
        <end position="568"/>
    </location>
</feature>
<evidence type="ECO:0000313" key="4">
    <source>
        <dbReference type="Proteomes" id="UP000790347"/>
    </source>
</evidence>
<evidence type="ECO:0000313" key="2">
    <source>
        <dbReference type="EMBL" id="KAH7639479.1"/>
    </source>
</evidence>
<evidence type="ECO:0000313" key="3">
    <source>
        <dbReference type="EMBL" id="KAH9521875.1"/>
    </source>
</evidence>
<reference evidence="3" key="4">
    <citation type="journal article" date="2022" name="Res Sq">
        <title>Comparative Genomics Reveals Insights into the Divergent Evolution of Astigmatic Mites and Household Pest Adaptations.</title>
        <authorList>
            <person name="Xiong Q."/>
            <person name="Wan A.T.-Y."/>
            <person name="Liu X.-Y."/>
            <person name="Fung C.S.-H."/>
            <person name="Xiao X."/>
            <person name="Malainual N."/>
            <person name="Hou J."/>
            <person name="Wang L."/>
            <person name="Wang M."/>
            <person name="Yang K."/>
            <person name="Cui Y."/>
            <person name="Leung E."/>
            <person name="Nong W."/>
            <person name="Shin S.-K."/>
            <person name="Au S."/>
            <person name="Jeong K.Y."/>
            <person name="Chew F.T."/>
            <person name="Hui J."/>
            <person name="Leung T.F."/>
            <person name="Tungtrongchitr A."/>
            <person name="Zhong N."/>
            <person name="Liu Z."/>
            <person name="Tsui S."/>
        </authorList>
    </citation>
    <scope>NUCLEOTIDE SEQUENCE</scope>
    <source>
        <strain evidence="3">Derf</strain>
        <tissue evidence="3">Whole organism</tissue>
    </source>
</reference>
<feature type="region of interest" description="Disordered" evidence="1">
    <location>
        <begin position="262"/>
        <end position="303"/>
    </location>
</feature>
<evidence type="ECO:0000256" key="1">
    <source>
        <dbReference type="SAM" id="MobiDB-lite"/>
    </source>
</evidence>
<dbReference type="EMBL" id="ASGP02000002">
    <property type="protein sequence ID" value="KAH9521875.1"/>
    <property type="molecule type" value="Genomic_DNA"/>
</dbReference>
<dbReference type="AlphaFoldDB" id="A0A922LBB8"/>
<reference evidence="3" key="1">
    <citation type="submission" date="2013-05" db="EMBL/GenBank/DDBJ databases">
        <authorList>
            <person name="Yim A.K.Y."/>
            <person name="Chan T.F."/>
            <person name="Ji K.M."/>
            <person name="Liu X.Y."/>
            <person name="Zhou J.W."/>
            <person name="Li R.Q."/>
            <person name="Yang K.Y."/>
            <person name="Li J."/>
            <person name="Li M."/>
            <person name="Law P.T.W."/>
            <person name="Wu Y.L."/>
            <person name="Cai Z.L."/>
            <person name="Qin H."/>
            <person name="Bao Y."/>
            <person name="Leung R.K.K."/>
            <person name="Ng P.K.S."/>
            <person name="Zou J."/>
            <person name="Zhong X.J."/>
            <person name="Ran P.X."/>
            <person name="Zhong N.S."/>
            <person name="Liu Z.G."/>
            <person name="Tsui S.K.W."/>
        </authorList>
    </citation>
    <scope>NUCLEOTIDE SEQUENCE</scope>
    <source>
        <strain evidence="3">Derf</strain>
        <tissue evidence="3">Whole organism</tissue>
    </source>
</reference>
<dbReference type="Proteomes" id="UP000828236">
    <property type="component" value="Unassembled WGS sequence"/>
</dbReference>
<feature type="compositionally biased region" description="Basic residues" evidence="1">
    <location>
        <begin position="766"/>
        <end position="782"/>
    </location>
</feature>
<feature type="compositionally biased region" description="Basic residues" evidence="1">
    <location>
        <begin position="629"/>
        <end position="642"/>
    </location>
</feature>
<proteinExistence type="predicted"/>
<feature type="compositionally biased region" description="Low complexity" evidence="1">
    <location>
        <begin position="524"/>
        <end position="550"/>
    </location>
</feature>
<feature type="compositionally biased region" description="Low complexity" evidence="1">
    <location>
        <begin position="660"/>
        <end position="674"/>
    </location>
</feature>
<feature type="region of interest" description="Disordered" evidence="1">
    <location>
        <begin position="391"/>
        <end position="427"/>
    </location>
</feature>
<organism evidence="3 4">
    <name type="scientific">Dermatophagoides farinae</name>
    <name type="common">American house dust mite</name>
    <dbReference type="NCBI Taxonomy" id="6954"/>
    <lineage>
        <taxon>Eukaryota</taxon>
        <taxon>Metazoa</taxon>
        <taxon>Ecdysozoa</taxon>
        <taxon>Arthropoda</taxon>
        <taxon>Chelicerata</taxon>
        <taxon>Arachnida</taxon>
        <taxon>Acari</taxon>
        <taxon>Acariformes</taxon>
        <taxon>Sarcoptiformes</taxon>
        <taxon>Astigmata</taxon>
        <taxon>Psoroptidia</taxon>
        <taxon>Analgoidea</taxon>
        <taxon>Pyroglyphidae</taxon>
        <taxon>Dermatophagoidinae</taxon>
        <taxon>Dermatophagoides</taxon>
    </lineage>
</organism>
<feature type="compositionally biased region" description="Low complexity" evidence="1">
    <location>
        <begin position="279"/>
        <end position="296"/>
    </location>
</feature>
<reference evidence="2" key="2">
    <citation type="submission" date="2020-06" db="EMBL/GenBank/DDBJ databases">
        <authorList>
            <person name="Ji K."/>
            <person name="Li J."/>
        </authorList>
    </citation>
    <scope>NUCLEOTIDE SEQUENCE</scope>
    <source>
        <strain evidence="2">JKM2019</strain>
        <tissue evidence="2">Whole body</tissue>
    </source>
</reference>
<reference evidence="2" key="3">
    <citation type="journal article" date="2021" name="World Allergy Organ. J.">
        <title>Chromosome-level assembly of Dermatophagoides farinae genome and transcriptome reveals two novel allergens Der f 37 and Der f 39.</title>
        <authorList>
            <person name="Chen J."/>
            <person name="Cai Z."/>
            <person name="Fan D."/>
            <person name="Hu J."/>
            <person name="Hou Y."/>
            <person name="He Y."/>
            <person name="Zhang Z."/>
            <person name="Zhao Z."/>
            <person name="Gao P."/>
            <person name="Hu W."/>
            <person name="Sun J."/>
            <person name="Li J."/>
            <person name="Ji K."/>
        </authorList>
    </citation>
    <scope>NUCLEOTIDE SEQUENCE</scope>
    <source>
        <strain evidence="2">JKM2019</strain>
    </source>
</reference>
<keyword evidence="4" id="KW-1185">Reference proteome</keyword>
<feature type="compositionally biased region" description="Basic residues" evidence="1">
    <location>
        <begin position="609"/>
        <end position="619"/>
    </location>
</feature>
<dbReference type="Proteomes" id="UP000790347">
    <property type="component" value="Unassembled WGS sequence"/>
</dbReference>
<accession>A0A922LBB8</accession>
<protein>
    <submittedName>
        <fullName evidence="3">Uncharacterized protein</fullName>
    </submittedName>
</protein>
<feature type="compositionally biased region" description="Low complexity" evidence="1">
    <location>
        <begin position="726"/>
        <end position="739"/>
    </location>
</feature>
<feature type="compositionally biased region" description="Basic and acidic residues" evidence="1">
    <location>
        <begin position="643"/>
        <end position="659"/>
    </location>
</feature>
<gene>
    <name evidence="3" type="ORF">DERF_005497</name>
    <name evidence="2" type="ORF">HUG17_3512</name>
</gene>
<feature type="region of interest" description="Disordered" evidence="1">
    <location>
        <begin position="520"/>
        <end position="789"/>
    </location>
</feature>
<comment type="caution">
    <text evidence="3">The sequence shown here is derived from an EMBL/GenBank/DDBJ whole genome shotgun (WGS) entry which is preliminary data.</text>
</comment>
<dbReference type="EMBL" id="SDOV01000007">
    <property type="protein sequence ID" value="KAH7639479.1"/>
    <property type="molecule type" value="Genomic_DNA"/>
</dbReference>
<feature type="compositionally biased region" description="Basic and acidic residues" evidence="1">
    <location>
        <begin position="391"/>
        <end position="414"/>
    </location>
</feature>
<sequence length="817" mass="91968">MSQTTTSIPSSSSKSSPQRCVQDYYYQLKNKFDLDMIKHKMSHFNQKPLYREFIVYYKMATMFIRPMGIFYGTMINEFRSIIPYNRIRRSTGEIGWLPFISDDRFLIADRNYLVQTIDKSNQISALIIPKESGQVTVLGETFYGFRFDAKTLDNVHHDQNHLEVKGNLLLGQYSDQNGWEIKENRIPSDCIVEVLCGTLSVIICDYRWIALIPDLNCRISMKLLFEDDGGEIREAGRMSEVQISGLDLLQQRASAAETFKSIERQQKRSQRQQKRSQDTSRTTMTISTSTGTNTKSETSSLVTPISISPLSKQTEQAKDRIRELYGQKRHQQPQQQPIPAPVDVYRFSSPKKTMKTTSSPPIKLLDKQPKSIQILIDRALSFGTSIKPSAEKIIDEKTGPEKMEQKKQDSKNNNDDMVQSNIPPKSKPIVRVKSKPMIELPKKSASIKMDEFKIKIKSTLDLMKEQKSEPVLVKNVIDDPESKITGVEGGGKTGVTNVKHHQTTSIAKLNEPLLSLQLQRHKSQTLSSPSLTTTTTTTTESEGKLSSSSSSKKKKKKSPSTSSKRKALKSSDDRSKDRKKSGPLSLVASKMMMFKISPKTKIEQVKPRSSSRLKSKSKTMKTDQSTTALRKKSSPSLSHRRRSSGDRLKLEKSKFEVIKRTPSGSSLTSSSSKSSKTKRKKHEQTKQGKKPRSPSAIQKVKVIVPPSEMPSSTSARSLKIRSPSITQQQQEKSGKQESTTKITMTNNDDQTVTKTSAPFSSSSKISKNKKRRSKKSSGRRIKQQAAAKTLVKNSIDGLIKTKAMAKKNDNFSNKKKK</sequence>
<feature type="compositionally biased region" description="Basic residues" evidence="1">
    <location>
        <begin position="675"/>
        <end position="692"/>
    </location>
</feature>
<name>A0A922LBB8_DERFA</name>